<name>A0A2J7YQZ4_STRMQ</name>
<dbReference type="GeneID" id="303182713"/>
<proteinExistence type="predicted"/>
<dbReference type="Proteomes" id="UP000236520">
    <property type="component" value="Unassembled WGS sequence"/>
</dbReference>
<protein>
    <submittedName>
        <fullName evidence="1">Uncharacterized protein</fullName>
    </submittedName>
</protein>
<comment type="caution">
    <text evidence="1">The sequence shown here is derived from an EMBL/GenBank/DDBJ whole genome shotgun (WGS) entry which is preliminary data.</text>
</comment>
<dbReference type="RefSeq" id="WP_232636182.1">
    <property type="nucleotide sequence ID" value="NZ_JAJGMX010000015.1"/>
</dbReference>
<reference evidence="1 2" key="1">
    <citation type="submission" date="2015-09" db="EMBL/GenBank/DDBJ databases">
        <title>Genome sequence, genome mining and natural product profiling of a biocontrol bacterium Streptomyces malaysiensis F913.</title>
        <authorList>
            <person name="Xu Y."/>
            <person name="Wei J."/>
            <person name="Xie J."/>
            <person name="Li T."/>
            <person name="Zhou Z."/>
        </authorList>
    </citation>
    <scope>NUCLEOTIDE SEQUENCE [LARGE SCALE GENOMIC DNA]</scope>
    <source>
        <strain evidence="1 2">F913</strain>
    </source>
</reference>
<evidence type="ECO:0000313" key="2">
    <source>
        <dbReference type="Proteomes" id="UP000236520"/>
    </source>
</evidence>
<keyword evidence="2" id="KW-1185">Reference proteome</keyword>
<evidence type="ECO:0000313" key="1">
    <source>
        <dbReference type="EMBL" id="PNG90434.1"/>
    </source>
</evidence>
<sequence length="86" mass="9222">MVYVMVVSTVSDDGKFWSGLKKAHAKLPKGATWKVAVASKDGARAVNIITHDSIDAVRDFFEAYAGPYATTEYCEADAANAVGLPR</sequence>
<organism evidence="1 2">
    <name type="scientific">Streptomyces malaysiensis</name>
    <dbReference type="NCBI Taxonomy" id="92644"/>
    <lineage>
        <taxon>Bacteria</taxon>
        <taxon>Bacillati</taxon>
        <taxon>Actinomycetota</taxon>
        <taxon>Actinomycetes</taxon>
        <taxon>Kitasatosporales</taxon>
        <taxon>Streptomycetaceae</taxon>
        <taxon>Streptomyces</taxon>
        <taxon>Streptomyces violaceusniger group</taxon>
    </lineage>
</organism>
<dbReference type="EMBL" id="LJIW01000002">
    <property type="protein sequence ID" value="PNG90434.1"/>
    <property type="molecule type" value="Genomic_DNA"/>
</dbReference>
<accession>A0A2J7YQZ4</accession>
<gene>
    <name evidence="1" type="ORF">SMF913_25899</name>
</gene>
<dbReference type="AlphaFoldDB" id="A0A2J7YQZ4"/>